<name>A0AAE0A4X5_9ROSI</name>
<evidence type="ECO:0000259" key="9">
    <source>
        <dbReference type="Pfam" id="PF23598"/>
    </source>
</evidence>
<keyword evidence="2" id="KW-0433">Leucine-rich repeat</keyword>
<dbReference type="PANTHER" id="PTHR33463">
    <property type="entry name" value="NB-ARC DOMAIN-CONTAINING PROTEIN-RELATED"/>
    <property type="match status" value="1"/>
</dbReference>
<keyword evidence="5" id="KW-0611">Plant defense</keyword>
<dbReference type="Pfam" id="PF23559">
    <property type="entry name" value="WHD_DRP"/>
    <property type="match status" value="1"/>
</dbReference>
<dbReference type="EMBL" id="JANJYJ010000007">
    <property type="protein sequence ID" value="KAK3200101.1"/>
    <property type="molecule type" value="Genomic_DNA"/>
</dbReference>
<dbReference type="InterPro" id="IPR055414">
    <property type="entry name" value="LRR_R13L4/SHOC2-like"/>
</dbReference>
<dbReference type="InterPro" id="IPR036388">
    <property type="entry name" value="WH-like_DNA-bd_sf"/>
</dbReference>
<dbReference type="PANTHER" id="PTHR33463:SF220">
    <property type="entry name" value="NB-ARC DOMAIN-CONTAINING PROTEIN"/>
    <property type="match status" value="1"/>
</dbReference>
<comment type="caution">
    <text evidence="10">The sequence shown here is derived from an EMBL/GenBank/DDBJ whole genome shotgun (WGS) entry which is preliminary data.</text>
</comment>
<dbReference type="SUPFAM" id="SSF52540">
    <property type="entry name" value="P-loop containing nucleoside triphosphate hydrolases"/>
    <property type="match status" value="1"/>
</dbReference>
<evidence type="ECO:0000256" key="5">
    <source>
        <dbReference type="ARBA" id="ARBA00022821"/>
    </source>
</evidence>
<dbReference type="InterPro" id="IPR001611">
    <property type="entry name" value="Leu-rich_rpt"/>
</dbReference>
<dbReference type="FunFam" id="3.40.50.300:FF:001091">
    <property type="entry name" value="Probable disease resistance protein At1g61300"/>
    <property type="match status" value="1"/>
</dbReference>
<keyword evidence="4" id="KW-0547">Nucleotide-binding</keyword>
<evidence type="ECO:0000259" key="8">
    <source>
        <dbReference type="Pfam" id="PF23559"/>
    </source>
</evidence>
<feature type="domain" description="Disease resistance protein winged helix" evidence="8">
    <location>
        <begin position="364"/>
        <end position="427"/>
    </location>
</feature>
<evidence type="ECO:0000313" key="11">
    <source>
        <dbReference type="Proteomes" id="UP001281410"/>
    </source>
</evidence>
<evidence type="ECO:0000256" key="3">
    <source>
        <dbReference type="ARBA" id="ARBA00022737"/>
    </source>
</evidence>
<gene>
    <name evidence="10" type="ORF">Dsin_023516</name>
</gene>
<dbReference type="GO" id="GO:0006952">
    <property type="term" value="P:defense response"/>
    <property type="evidence" value="ECO:0007669"/>
    <property type="project" value="UniProtKB-KW"/>
</dbReference>
<keyword evidence="3" id="KW-0677">Repeat</keyword>
<keyword evidence="11" id="KW-1185">Reference proteome</keyword>
<evidence type="ECO:0000256" key="2">
    <source>
        <dbReference type="ARBA" id="ARBA00022614"/>
    </source>
</evidence>
<dbReference type="FunFam" id="1.10.8.430:FF:000003">
    <property type="entry name" value="Probable disease resistance protein At5g66910"/>
    <property type="match status" value="1"/>
</dbReference>
<evidence type="ECO:0000256" key="4">
    <source>
        <dbReference type="ARBA" id="ARBA00022741"/>
    </source>
</evidence>
<dbReference type="InterPro" id="IPR058922">
    <property type="entry name" value="WHD_DRP"/>
</dbReference>
<dbReference type="Pfam" id="PF23598">
    <property type="entry name" value="LRR_14"/>
    <property type="match status" value="1"/>
</dbReference>
<accession>A0AAE0A4X5</accession>
<dbReference type="Pfam" id="PF00931">
    <property type="entry name" value="NB-ARC"/>
    <property type="match status" value="1"/>
</dbReference>
<dbReference type="InterPro" id="IPR050905">
    <property type="entry name" value="Plant_NBS-LRR"/>
</dbReference>
<feature type="domain" description="Disease resistance R13L4/SHOC-2-like LRR" evidence="9">
    <location>
        <begin position="461"/>
        <end position="714"/>
    </location>
</feature>
<sequence>MGVSKSLLSHISDGYTKCKDGCRWLSRVEEAEVKVEKLKNSSSQEIGKLCLGGFCSKNLKINDEFGESLTKMLEEVSTLTNEGEFTRMTGTILEDRPDERPCETMVGSESTFHEVWRCLVEEQVGIIGLYGMGGVGKTTLLNKINNRFREMPNDFVVIWVTVSRSLQLENIQNTIGRKIGLFDDSWREKSMEDKALDILRILSKNKFALLLDDIWEQIDLKKIGVSPPSSENKSKVVFTTRLIEVCGKMGADQQFKVECLRNEDAWDLFESKVGDVTLNSDPEIPELAELVAEECGGLPLALVTVALAMARENTPEEWERAVVVLKRLAHEFSGMEDQVFLFLKFSYDHLPTDTIRSCLLYCSLFPEDHSISRKGLIDCWISEGVLDDRNGIQNEGYRNINVLIRACLLEEAENNHVKMHDVIRDMALWIATKVEKESGSFYVQTGAELTEMPEIEEWENVRRISVIENKIESLEIIPTCPCLKTLFLNNNHLKMISGNFFQSMPSLKVLNLSNNPSLSDLPSEISMLVSLQHLDLSGTAIKELPQELKSLVELKCLNLEHTCQLQAIPHHLISNFLKLQVLRLWECGSSNEVAEASVLFNDAESLVEELLCLQHLNMLSINLKSDHAFETFFKSKKLQNCTQSLCLQSLPRQNCLKALVANLKQMDTLKIMDCKCLAELQLDCSGEMGRLREACGFRSLHTVNISSCPKLSDLTWLVIAPNLKCLVVSSCSNIKDIFCDKKISDIPEKIRKTIPFAKLEFLELQQLKNLKSIYWNAMPFRHLKEIKVIGCPKLKKLPLDFNSAKERKIDIEGEQDWWDRLQWVDPVFSTLFQKFLVRTDD</sequence>
<keyword evidence="6" id="KW-0067">ATP-binding</keyword>
<reference evidence="10" key="1">
    <citation type="journal article" date="2023" name="Plant J.">
        <title>Genome sequences and population genomics provide insights into the demographic history, inbreeding, and mutation load of two 'living fossil' tree species of Dipteronia.</title>
        <authorList>
            <person name="Feng Y."/>
            <person name="Comes H.P."/>
            <person name="Chen J."/>
            <person name="Zhu S."/>
            <person name="Lu R."/>
            <person name="Zhang X."/>
            <person name="Li P."/>
            <person name="Qiu J."/>
            <person name="Olsen K.M."/>
            <person name="Qiu Y."/>
        </authorList>
    </citation>
    <scope>NUCLEOTIDE SEQUENCE</scope>
    <source>
        <strain evidence="10">NBL</strain>
    </source>
</reference>
<dbReference type="GO" id="GO:0005524">
    <property type="term" value="F:ATP binding"/>
    <property type="evidence" value="ECO:0007669"/>
    <property type="project" value="UniProtKB-KW"/>
</dbReference>
<dbReference type="Gene3D" id="3.40.50.300">
    <property type="entry name" value="P-loop containing nucleotide triphosphate hydrolases"/>
    <property type="match status" value="1"/>
</dbReference>
<dbReference type="Gene3D" id="3.80.10.10">
    <property type="entry name" value="Ribonuclease Inhibitor"/>
    <property type="match status" value="2"/>
</dbReference>
<proteinExistence type="inferred from homology"/>
<dbReference type="InterPro" id="IPR032675">
    <property type="entry name" value="LRR_dom_sf"/>
</dbReference>
<dbReference type="InterPro" id="IPR002182">
    <property type="entry name" value="NB-ARC"/>
</dbReference>
<dbReference type="GO" id="GO:0043531">
    <property type="term" value="F:ADP binding"/>
    <property type="evidence" value="ECO:0007669"/>
    <property type="project" value="InterPro"/>
</dbReference>
<dbReference type="Gene3D" id="1.10.10.10">
    <property type="entry name" value="Winged helix-like DNA-binding domain superfamily/Winged helix DNA-binding domain"/>
    <property type="match status" value="1"/>
</dbReference>
<evidence type="ECO:0000313" key="10">
    <source>
        <dbReference type="EMBL" id="KAK3200101.1"/>
    </source>
</evidence>
<dbReference type="Proteomes" id="UP001281410">
    <property type="component" value="Unassembled WGS sequence"/>
</dbReference>
<evidence type="ECO:0000256" key="1">
    <source>
        <dbReference type="ARBA" id="ARBA00008894"/>
    </source>
</evidence>
<evidence type="ECO:0000256" key="6">
    <source>
        <dbReference type="ARBA" id="ARBA00022840"/>
    </source>
</evidence>
<feature type="domain" description="NB-ARC" evidence="7">
    <location>
        <begin position="109"/>
        <end position="277"/>
    </location>
</feature>
<dbReference type="Gene3D" id="1.10.8.430">
    <property type="entry name" value="Helical domain of apoptotic protease-activating factors"/>
    <property type="match status" value="1"/>
</dbReference>
<organism evidence="10 11">
    <name type="scientific">Dipteronia sinensis</name>
    <dbReference type="NCBI Taxonomy" id="43782"/>
    <lineage>
        <taxon>Eukaryota</taxon>
        <taxon>Viridiplantae</taxon>
        <taxon>Streptophyta</taxon>
        <taxon>Embryophyta</taxon>
        <taxon>Tracheophyta</taxon>
        <taxon>Spermatophyta</taxon>
        <taxon>Magnoliopsida</taxon>
        <taxon>eudicotyledons</taxon>
        <taxon>Gunneridae</taxon>
        <taxon>Pentapetalae</taxon>
        <taxon>rosids</taxon>
        <taxon>malvids</taxon>
        <taxon>Sapindales</taxon>
        <taxon>Sapindaceae</taxon>
        <taxon>Hippocastanoideae</taxon>
        <taxon>Acereae</taxon>
        <taxon>Dipteronia</taxon>
    </lineage>
</organism>
<dbReference type="SMART" id="SM00369">
    <property type="entry name" value="LRR_TYP"/>
    <property type="match status" value="4"/>
</dbReference>
<comment type="similarity">
    <text evidence="1">Belongs to the disease resistance NB-LRR family.</text>
</comment>
<dbReference type="PRINTS" id="PR00364">
    <property type="entry name" value="DISEASERSIST"/>
</dbReference>
<dbReference type="SUPFAM" id="SSF52058">
    <property type="entry name" value="L domain-like"/>
    <property type="match status" value="1"/>
</dbReference>
<dbReference type="AlphaFoldDB" id="A0AAE0A4X5"/>
<dbReference type="InterPro" id="IPR042197">
    <property type="entry name" value="Apaf_helical"/>
</dbReference>
<dbReference type="FunFam" id="1.10.10.10:FF:000322">
    <property type="entry name" value="Probable disease resistance protein At1g63360"/>
    <property type="match status" value="1"/>
</dbReference>
<evidence type="ECO:0000259" key="7">
    <source>
        <dbReference type="Pfam" id="PF00931"/>
    </source>
</evidence>
<dbReference type="InterPro" id="IPR003591">
    <property type="entry name" value="Leu-rich_rpt_typical-subtyp"/>
</dbReference>
<evidence type="ECO:0008006" key="12">
    <source>
        <dbReference type="Google" id="ProtNLM"/>
    </source>
</evidence>
<dbReference type="InterPro" id="IPR027417">
    <property type="entry name" value="P-loop_NTPase"/>
</dbReference>
<protein>
    <recommendedName>
        <fullName evidence="12">NB-ARC domain-containing protein</fullName>
    </recommendedName>
</protein>
<dbReference type="PROSITE" id="PS51450">
    <property type="entry name" value="LRR"/>
    <property type="match status" value="1"/>
</dbReference>